<organism evidence="2 3">
    <name type="scientific">Pseudomonas qingdaonensis</name>
    <dbReference type="NCBI Taxonomy" id="2056231"/>
    <lineage>
        <taxon>Bacteria</taxon>
        <taxon>Pseudomonadati</taxon>
        <taxon>Pseudomonadota</taxon>
        <taxon>Gammaproteobacteria</taxon>
        <taxon>Pseudomonadales</taxon>
        <taxon>Pseudomonadaceae</taxon>
        <taxon>Pseudomonas</taxon>
    </lineage>
</organism>
<protein>
    <submittedName>
        <fullName evidence="2">Helix-turn-helix domain-containing protein</fullName>
    </submittedName>
</protein>
<dbReference type="Gene3D" id="1.10.10.10">
    <property type="entry name" value="Winged helix-like DNA-binding domain superfamily/Winged helix DNA-binding domain"/>
    <property type="match status" value="1"/>
</dbReference>
<feature type="compositionally biased region" description="Polar residues" evidence="1">
    <location>
        <begin position="31"/>
        <end position="41"/>
    </location>
</feature>
<dbReference type="Proteomes" id="UP000678154">
    <property type="component" value="Chromosome"/>
</dbReference>
<dbReference type="GeneID" id="87483800"/>
<sequence length="212" mass="22662">MAKVPTSRKATAATPAPTSTTPAAPAKKTMSSEIASATPKTKSPVKPAATTGDAKTKPTAKAKAAKTAEGTIEERWGKDLTGSGWTAIPNALFVYSQDLGLTSLDIVIILHLAKFWWRKGNDPHPSKKTLAAMIGVNPRTIQRAIAKLEDKQYIKRTERKSASHGGNTSNSYSFTGLIKAAKPFAKKLRDARDEKAAEYEATSVKPATKSAR</sequence>
<reference evidence="2 3" key="1">
    <citation type="journal article" date="2016" name="J. Hazard. Mater.">
        <title>A newly isolated Pseudomonas putida S-1 strain for batch-mode-propanethiol degradation and continuous treatment of propanethiol-containing waste gas.</title>
        <authorList>
            <person name="Chen D.Z."/>
            <person name="Sun Y.M."/>
            <person name="Han L.M."/>
            <person name="Chen J."/>
            <person name="Ye J.X."/>
            <person name="Chen J.M."/>
        </authorList>
    </citation>
    <scope>NUCLEOTIDE SEQUENCE [LARGE SCALE GENOMIC DNA]</scope>
    <source>
        <strain evidence="2 3">S-1</strain>
    </source>
</reference>
<name>A0ABX8DRA8_9PSED</name>
<accession>A0ABX8DRA8</accession>
<evidence type="ECO:0000313" key="3">
    <source>
        <dbReference type="Proteomes" id="UP000678154"/>
    </source>
</evidence>
<evidence type="ECO:0000256" key="1">
    <source>
        <dbReference type="SAM" id="MobiDB-lite"/>
    </source>
</evidence>
<feature type="compositionally biased region" description="Low complexity" evidence="1">
    <location>
        <begin position="1"/>
        <end position="29"/>
    </location>
</feature>
<dbReference type="SUPFAM" id="SSF46785">
    <property type="entry name" value="Winged helix' DNA-binding domain"/>
    <property type="match status" value="1"/>
</dbReference>
<feature type="compositionally biased region" description="Low complexity" evidence="1">
    <location>
        <begin position="46"/>
        <end position="57"/>
    </location>
</feature>
<proteinExistence type="predicted"/>
<dbReference type="Pfam" id="PF13730">
    <property type="entry name" value="HTH_36"/>
    <property type="match status" value="1"/>
</dbReference>
<gene>
    <name evidence="2" type="ORF">KH389_26220</name>
</gene>
<dbReference type="InterPro" id="IPR036390">
    <property type="entry name" value="WH_DNA-bd_sf"/>
</dbReference>
<evidence type="ECO:0000313" key="2">
    <source>
        <dbReference type="EMBL" id="QVL18816.1"/>
    </source>
</evidence>
<dbReference type="InterPro" id="IPR036388">
    <property type="entry name" value="WH-like_DNA-bd_sf"/>
</dbReference>
<dbReference type="RefSeq" id="WP_213606539.1">
    <property type="nucleotide sequence ID" value="NZ_CP074676.1"/>
</dbReference>
<feature type="region of interest" description="Disordered" evidence="1">
    <location>
        <begin position="1"/>
        <end position="70"/>
    </location>
</feature>
<dbReference type="EMBL" id="CP074676">
    <property type="protein sequence ID" value="QVL18816.1"/>
    <property type="molecule type" value="Genomic_DNA"/>
</dbReference>
<keyword evidence="3" id="KW-1185">Reference proteome</keyword>